<accession>A0AAN7JSS3</accession>
<evidence type="ECO:0000313" key="1">
    <source>
        <dbReference type="EMBL" id="KAK4753268.1"/>
    </source>
</evidence>
<protein>
    <submittedName>
        <fullName evidence="1">Uncharacterized protein</fullName>
    </submittedName>
</protein>
<sequence length="87" mass="10135">MDKSGVRPNSIIFSNMLTGFYREEKMDDIKKVLKLVDTYSMVSVGDGLIRLNTLVLVRIIFPQLSFSIRMVTMQVRQMNCMEIWQIT</sequence>
<name>A0AAN7JSS3_9MYRT</name>
<reference evidence="1 2" key="1">
    <citation type="journal article" date="2023" name="Hortic Res">
        <title>Pangenome of water caltrop reveals structural variations and asymmetric subgenome divergence after allopolyploidization.</title>
        <authorList>
            <person name="Zhang X."/>
            <person name="Chen Y."/>
            <person name="Wang L."/>
            <person name="Yuan Y."/>
            <person name="Fang M."/>
            <person name="Shi L."/>
            <person name="Lu R."/>
            <person name="Comes H.P."/>
            <person name="Ma Y."/>
            <person name="Chen Y."/>
            <person name="Huang G."/>
            <person name="Zhou Y."/>
            <person name="Zheng Z."/>
            <person name="Qiu Y."/>
        </authorList>
    </citation>
    <scope>NUCLEOTIDE SEQUENCE [LARGE SCALE GENOMIC DNA]</scope>
    <source>
        <tissue evidence="1">Roots</tissue>
    </source>
</reference>
<dbReference type="EMBL" id="JAXIOK010000016">
    <property type="protein sequence ID" value="KAK4753268.1"/>
    <property type="molecule type" value="Genomic_DNA"/>
</dbReference>
<dbReference type="AlphaFoldDB" id="A0AAN7JSS3"/>
<organism evidence="1 2">
    <name type="scientific">Trapa incisa</name>
    <dbReference type="NCBI Taxonomy" id="236973"/>
    <lineage>
        <taxon>Eukaryota</taxon>
        <taxon>Viridiplantae</taxon>
        <taxon>Streptophyta</taxon>
        <taxon>Embryophyta</taxon>
        <taxon>Tracheophyta</taxon>
        <taxon>Spermatophyta</taxon>
        <taxon>Magnoliopsida</taxon>
        <taxon>eudicotyledons</taxon>
        <taxon>Gunneridae</taxon>
        <taxon>Pentapetalae</taxon>
        <taxon>rosids</taxon>
        <taxon>malvids</taxon>
        <taxon>Myrtales</taxon>
        <taxon>Lythraceae</taxon>
        <taxon>Trapa</taxon>
    </lineage>
</organism>
<proteinExistence type="predicted"/>
<dbReference type="Proteomes" id="UP001345219">
    <property type="component" value="Chromosome 16"/>
</dbReference>
<keyword evidence="2" id="KW-1185">Reference proteome</keyword>
<gene>
    <name evidence="1" type="ORF">SAY87_022066</name>
</gene>
<evidence type="ECO:0000313" key="2">
    <source>
        <dbReference type="Proteomes" id="UP001345219"/>
    </source>
</evidence>
<comment type="caution">
    <text evidence="1">The sequence shown here is derived from an EMBL/GenBank/DDBJ whole genome shotgun (WGS) entry which is preliminary data.</text>
</comment>